<reference evidence="2" key="1">
    <citation type="submission" date="2022-04" db="EMBL/GenBank/DDBJ databases">
        <title>Carnegiea gigantea Genome sequencing and assembly v2.</title>
        <authorList>
            <person name="Copetti D."/>
            <person name="Sanderson M.J."/>
            <person name="Burquez A."/>
            <person name="Wojciechowski M.F."/>
        </authorList>
    </citation>
    <scope>NUCLEOTIDE SEQUENCE</scope>
    <source>
        <strain evidence="2">SGP5-SGP5p</strain>
        <tissue evidence="2">Aerial part</tissue>
    </source>
</reference>
<dbReference type="Proteomes" id="UP001153076">
    <property type="component" value="Unassembled WGS sequence"/>
</dbReference>
<feature type="compositionally biased region" description="Basic and acidic residues" evidence="1">
    <location>
        <begin position="47"/>
        <end position="68"/>
    </location>
</feature>
<proteinExistence type="predicted"/>
<organism evidence="2 3">
    <name type="scientific">Carnegiea gigantea</name>
    <dbReference type="NCBI Taxonomy" id="171969"/>
    <lineage>
        <taxon>Eukaryota</taxon>
        <taxon>Viridiplantae</taxon>
        <taxon>Streptophyta</taxon>
        <taxon>Embryophyta</taxon>
        <taxon>Tracheophyta</taxon>
        <taxon>Spermatophyta</taxon>
        <taxon>Magnoliopsida</taxon>
        <taxon>eudicotyledons</taxon>
        <taxon>Gunneridae</taxon>
        <taxon>Pentapetalae</taxon>
        <taxon>Caryophyllales</taxon>
        <taxon>Cactineae</taxon>
        <taxon>Cactaceae</taxon>
        <taxon>Cactoideae</taxon>
        <taxon>Echinocereeae</taxon>
        <taxon>Carnegiea</taxon>
    </lineage>
</organism>
<keyword evidence="3" id="KW-1185">Reference proteome</keyword>
<evidence type="ECO:0000313" key="2">
    <source>
        <dbReference type="EMBL" id="KAJ8438780.1"/>
    </source>
</evidence>
<sequence>MGVLHGRMLREMESALTELRWSTFESWVWLYGNRIFEARFWAKAEPKEDSSRARQQEEDSEAEQRDESSATEGWPPLLMMISRSQNFRLKEPRSEFADATHISKMVQINFYAMVINDAAELRLVNRETRGSLMLDLQELRWDIIEAWLLSIGERLKDTQVRERRERKRKMVRFPNFTSTETATKYIREAFLWPWRETSAQRPRPLPGDHFILCPSFDLGMATRHAQGSNIPKMVQAIFYAMVVNEVVEWGITCKITAGCLMWVLQQLHWDPFEFWFENVEYRLRGARASRPVNPPTNLASSSGPVETSGLSDAPLVSNDEE</sequence>
<name>A0A9Q1QFN1_9CARY</name>
<protein>
    <submittedName>
        <fullName evidence="2">Uncharacterized protein</fullName>
    </submittedName>
</protein>
<dbReference type="EMBL" id="JAKOGI010000241">
    <property type="protein sequence ID" value="KAJ8438780.1"/>
    <property type="molecule type" value="Genomic_DNA"/>
</dbReference>
<gene>
    <name evidence="2" type="ORF">Cgig2_009898</name>
</gene>
<accession>A0A9Q1QFN1</accession>
<dbReference type="AlphaFoldDB" id="A0A9Q1QFN1"/>
<evidence type="ECO:0000256" key="1">
    <source>
        <dbReference type="SAM" id="MobiDB-lite"/>
    </source>
</evidence>
<feature type="region of interest" description="Disordered" evidence="1">
    <location>
        <begin position="47"/>
        <end position="70"/>
    </location>
</feature>
<evidence type="ECO:0000313" key="3">
    <source>
        <dbReference type="Proteomes" id="UP001153076"/>
    </source>
</evidence>
<comment type="caution">
    <text evidence="2">The sequence shown here is derived from an EMBL/GenBank/DDBJ whole genome shotgun (WGS) entry which is preliminary data.</text>
</comment>
<feature type="compositionally biased region" description="Polar residues" evidence="1">
    <location>
        <begin position="295"/>
        <end position="310"/>
    </location>
</feature>
<feature type="region of interest" description="Disordered" evidence="1">
    <location>
        <begin position="292"/>
        <end position="321"/>
    </location>
</feature>